<name>A0A554WRC3_9BURK</name>
<proteinExistence type="predicted"/>
<reference evidence="2 3" key="1">
    <citation type="submission" date="2019-07" db="EMBL/GenBank/DDBJ databases">
        <title>Tepidimonas sediminis YIM 72259 draft genome.</title>
        <authorList>
            <person name="Da Costa M.S."/>
            <person name="Froufe H.J.C."/>
            <person name="Egas C."/>
            <person name="Albuquerque L."/>
        </authorList>
    </citation>
    <scope>NUCLEOTIDE SEQUENCE [LARGE SCALE GENOMIC DNA]</scope>
    <source>
        <strain evidence="2 3">YIM 72259</strain>
    </source>
</reference>
<dbReference type="RefSeq" id="WP_143894102.1">
    <property type="nucleotide sequence ID" value="NZ_VJND01000004.1"/>
</dbReference>
<feature type="transmembrane region" description="Helical" evidence="1">
    <location>
        <begin position="110"/>
        <end position="129"/>
    </location>
</feature>
<dbReference type="OrthoDB" id="9181360at2"/>
<dbReference type="AlphaFoldDB" id="A0A554WRC3"/>
<accession>A0A554WRC3</accession>
<gene>
    <name evidence="2" type="ORF">Tsedi_00926</name>
</gene>
<dbReference type="Pfam" id="PF09842">
    <property type="entry name" value="DUF2069"/>
    <property type="match status" value="1"/>
</dbReference>
<evidence type="ECO:0000256" key="1">
    <source>
        <dbReference type="SAM" id="Phobius"/>
    </source>
</evidence>
<keyword evidence="1" id="KW-1133">Transmembrane helix</keyword>
<feature type="transmembrane region" description="Helical" evidence="1">
    <location>
        <begin position="30"/>
        <end position="51"/>
    </location>
</feature>
<keyword evidence="1" id="KW-0812">Transmembrane</keyword>
<comment type="caution">
    <text evidence="2">The sequence shown here is derived from an EMBL/GenBank/DDBJ whole genome shotgun (WGS) entry which is preliminary data.</text>
</comment>
<organism evidence="2 3">
    <name type="scientific">Tepidimonas sediminis</name>
    <dbReference type="NCBI Taxonomy" id="2588941"/>
    <lineage>
        <taxon>Bacteria</taxon>
        <taxon>Pseudomonadati</taxon>
        <taxon>Pseudomonadota</taxon>
        <taxon>Betaproteobacteria</taxon>
        <taxon>Burkholderiales</taxon>
        <taxon>Tepidimonas</taxon>
    </lineage>
</organism>
<evidence type="ECO:0000313" key="2">
    <source>
        <dbReference type="EMBL" id="TSE26113.1"/>
    </source>
</evidence>
<evidence type="ECO:0000313" key="3">
    <source>
        <dbReference type="Proteomes" id="UP000320225"/>
    </source>
</evidence>
<keyword evidence="1" id="KW-0472">Membrane</keyword>
<dbReference type="Proteomes" id="UP000320225">
    <property type="component" value="Unassembled WGS sequence"/>
</dbReference>
<keyword evidence="3" id="KW-1185">Reference proteome</keyword>
<sequence length="154" mass="16112">MTERAAASPAEATSADPDAAVRAAAGRTRAAAVTALLALITLGLAWELWLAPLRPGGSWWALKVLPLTLPLAGLLKHRLYTYRWMSLLVWPYVAEGLVRGLNDAGLSATLAWAQTGLCVLLFAASAAHVRLRLRAARARQAAAPAAEPSAGAAP</sequence>
<dbReference type="InterPro" id="IPR018643">
    <property type="entry name" value="DUF2069_membrane"/>
</dbReference>
<dbReference type="EMBL" id="VJND01000004">
    <property type="protein sequence ID" value="TSE26113.1"/>
    <property type="molecule type" value="Genomic_DNA"/>
</dbReference>
<evidence type="ECO:0008006" key="4">
    <source>
        <dbReference type="Google" id="ProtNLM"/>
    </source>
</evidence>
<protein>
    <recommendedName>
        <fullName evidence="4">DUF2069 domain-containing protein</fullName>
    </recommendedName>
</protein>